<accession>A0A2D0AC74</accession>
<evidence type="ECO:0000259" key="2">
    <source>
        <dbReference type="PROSITE" id="PS50002"/>
    </source>
</evidence>
<dbReference type="eggNOG" id="ENOG5033IMG">
    <property type="taxonomic scope" value="Bacteria"/>
</dbReference>
<evidence type="ECO:0000256" key="1">
    <source>
        <dbReference type="ARBA" id="ARBA00022443"/>
    </source>
</evidence>
<dbReference type="AlphaFoldDB" id="A0A2D0AC74"/>
<dbReference type="SMART" id="SM00326">
    <property type="entry name" value="SH3"/>
    <property type="match status" value="2"/>
</dbReference>
<name>A0A2D0AC74_PSENT</name>
<dbReference type="PIRSF" id="PIRSF034961">
    <property type="entry name" value="UCP034961_SH3_2"/>
    <property type="match status" value="1"/>
</dbReference>
<proteinExistence type="predicted"/>
<protein>
    <recommendedName>
        <fullName evidence="2">SH3 domain-containing protein</fullName>
    </recommendedName>
</protein>
<sequence length="117" mass="12932">MHYEVIQRHRSEYPAPITFAKGAPLFVGERYEGAGGWEDWYFCSTPGQREGWVPAQVFNMTAPGAGVAMEDYTARELDVEVGEHLEGGRELGGWLWCVRAGGEAGWVPLDCLQEIGA</sequence>
<organism evidence="3 4">
    <name type="scientific">Pseudomonas nitroreducens</name>
    <dbReference type="NCBI Taxonomy" id="46680"/>
    <lineage>
        <taxon>Bacteria</taxon>
        <taxon>Pseudomonadati</taxon>
        <taxon>Pseudomonadota</taxon>
        <taxon>Gammaproteobacteria</taxon>
        <taxon>Pseudomonadales</taxon>
        <taxon>Pseudomonadaceae</taxon>
        <taxon>Pseudomonas</taxon>
    </lineage>
</organism>
<dbReference type="InterPro" id="IPR036028">
    <property type="entry name" value="SH3-like_dom_sf"/>
</dbReference>
<dbReference type="PROSITE" id="PS50002">
    <property type="entry name" value="SH3"/>
    <property type="match status" value="1"/>
</dbReference>
<evidence type="ECO:0000313" key="3">
    <source>
        <dbReference type="EMBL" id="OWP47841.1"/>
    </source>
</evidence>
<feature type="domain" description="SH3" evidence="2">
    <location>
        <begin position="61"/>
        <end position="117"/>
    </location>
</feature>
<comment type="caution">
    <text evidence="3">The sequence shown here is derived from an EMBL/GenBank/DDBJ whole genome shotgun (WGS) entry which is preliminary data.</text>
</comment>
<dbReference type="Proteomes" id="UP000198145">
    <property type="component" value="Unassembled WGS sequence"/>
</dbReference>
<dbReference type="RefSeq" id="WP_088421548.1">
    <property type="nucleotide sequence ID" value="NZ_CP189774.1"/>
</dbReference>
<dbReference type="InterPro" id="IPR014593">
    <property type="entry name" value="UCP034961_SH3_2"/>
</dbReference>
<reference evidence="3 4" key="1">
    <citation type="submission" date="2017-06" db="EMBL/GenBank/DDBJ databases">
        <title>Draft genome of Pseudomonas nitroreducens DF05.</title>
        <authorList>
            <person name="Iyer R."/>
        </authorList>
    </citation>
    <scope>NUCLEOTIDE SEQUENCE [LARGE SCALE GENOMIC DNA]</scope>
    <source>
        <strain evidence="3 4">DF05</strain>
    </source>
</reference>
<keyword evidence="1" id="KW-0728">SH3 domain</keyword>
<dbReference type="Pfam" id="PF07653">
    <property type="entry name" value="SH3_2"/>
    <property type="match status" value="2"/>
</dbReference>
<dbReference type="EMBL" id="NJBA01000012">
    <property type="protein sequence ID" value="OWP47841.1"/>
    <property type="molecule type" value="Genomic_DNA"/>
</dbReference>
<dbReference type="InterPro" id="IPR001452">
    <property type="entry name" value="SH3_domain"/>
</dbReference>
<dbReference type="STRING" id="46680.GCA_000807755_01977"/>
<gene>
    <name evidence="3" type="ORF">CEG18_27185</name>
</gene>
<evidence type="ECO:0000313" key="4">
    <source>
        <dbReference type="Proteomes" id="UP000198145"/>
    </source>
</evidence>
<dbReference type="SUPFAM" id="SSF50044">
    <property type="entry name" value="SH3-domain"/>
    <property type="match status" value="2"/>
</dbReference>